<keyword evidence="1" id="KW-0472">Membrane</keyword>
<comment type="caution">
    <text evidence="2">The sequence shown here is derived from an EMBL/GenBank/DDBJ whole genome shotgun (WGS) entry which is preliminary data.</text>
</comment>
<keyword evidence="1" id="KW-1133">Transmembrane helix</keyword>
<protein>
    <submittedName>
        <fullName evidence="2">Uncharacterized protein</fullName>
    </submittedName>
</protein>
<proteinExistence type="predicted"/>
<feature type="transmembrane region" description="Helical" evidence="1">
    <location>
        <begin position="67"/>
        <end position="90"/>
    </location>
</feature>
<reference evidence="2 3" key="1">
    <citation type="journal article" date="2018" name="Sci. Rep.">
        <title>Genomic signatures of local adaptation to the degree of environmental predictability in rotifers.</title>
        <authorList>
            <person name="Franch-Gras L."/>
            <person name="Hahn C."/>
            <person name="Garcia-Roger E.M."/>
            <person name="Carmona M.J."/>
            <person name="Serra M."/>
            <person name="Gomez A."/>
        </authorList>
    </citation>
    <scope>NUCLEOTIDE SEQUENCE [LARGE SCALE GENOMIC DNA]</scope>
    <source>
        <strain evidence="2">HYR1</strain>
    </source>
</reference>
<gene>
    <name evidence="2" type="ORF">BpHYR1_021143</name>
</gene>
<evidence type="ECO:0000313" key="3">
    <source>
        <dbReference type="Proteomes" id="UP000276133"/>
    </source>
</evidence>
<dbReference type="Proteomes" id="UP000276133">
    <property type="component" value="Unassembled WGS sequence"/>
</dbReference>
<dbReference type="EMBL" id="REGN01012239">
    <property type="protein sequence ID" value="RMZ96399.1"/>
    <property type="molecule type" value="Genomic_DNA"/>
</dbReference>
<sequence length="187" mass="21848">MYLDCKIKLQKISQINNKTNFPDSPAPSNKSFTWLPFFKASSFISRSISSERIRSEELFWSDCIQPMIFTVCVLSVVLFYIFHYSVFILLQIEFNLKKIYCLLIRKIYGYIKLSDSETILRFVSISLAINKKIVSDFKTFKKIVYVTHLDYQKAFEESFYNQILNQQTNVCSGTREAFGMAELTLLA</sequence>
<name>A0A3M7PBQ5_BRAPC</name>
<evidence type="ECO:0000256" key="1">
    <source>
        <dbReference type="SAM" id="Phobius"/>
    </source>
</evidence>
<keyword evidence="1" id="KW-0812">Transmembrane</keyword>
<organism evidence="2 3">
    <name type="scientific">Brachionus plicatilis</name>
    <name type="common">Marine rotifer</name>
    <name type="synonym">Brachionus muelleri</name>
    <dbReference type="NCBI Taxonomy" id="10195"/>
    <lineage>
        <taxon>Eukaryota</taxon>
        <taxon>Metazoa</taxon>
        <taxon>Spiralia</taxon>
        <taxon>Gnathifera</taxon>
        <taxon>Rotifera</taxon>
        <taxon>Eurotatoria</taxon>
        <taxon>Monogononta</taxon>
        <taxon>Pseudotrocha</taxon>
        <taxon>Ploima</taxon>
        <taxon>Brachionidae</taxon>
        <taxon>Brachionus</taxon>
    </lineage>
</organism>
<keyword evidence="3" id="KW-1185">Reference proteome</keyword>
<evidence type="ECO:0000313" key="2">
    <source>
        <dbReference type="EMBL" id="RMZ96399.1"/>
    </source>
</evidence>
<dbReference type="AlphaFoldDB" id="A0A3M7PBQ5"/>
<accession>A0A3M7PBQ5</accession>